<keyword evidence="3" id="KW-0808">Transferase</keyword>
<dbReference type="CTD" id="32330"/>
<sequence>MSMHVKFGVLELSGADFWSHGFKSQQGNALIFGYFPFQQFPYPPPQSNEPYKTLKALINIRKESLRFVKVNDESQRQVYNIEFIFDCDVPCSITVHFFVTEDIMGNTISYIPKKSNPCPVVKTFHYKKGASQLFCQPGVTFIPSQYEDDELMYNIDKEIIPIAIQCVTTSDDGQEDQKQCHTTIAVVDHHADDSYTLKGLKQKLYVDGLCYLLQEIYGIENKNNEQYKGCEDCEDGGSECVICMCDIRDTLILPCRHLCLCHSCADSLRYQANNCPICRAPFRALLQIRALQKNSSHVSETSSDNIPPGYDAVSLIEALNGPCAVRHPPLVVSLDPLAECATTAALNRRASAERSGKGSKVSAPSVTSQTQEGEEKSVSDANVPEVRMSTLLASQEHDTSTDPPTPSTSPPLGGKKPPLGTKKPPLIRDKSVLRSTRIPVTNPLTDTDGNEVRIRDFNTNYLKL</sequence>
<dbReference type="STRING" id="121845.A0A3Q0J4D6"/>
<keyword evidence="6" id="KW-0833">Ubl conjugation pathway</keyword>
<keyword evidence="11" id="KW-1185">Reference proteome</keyword>
<dbReference type="FunFam" id="3.30.40.10:FF:000013">
    <property type="entry name" value="E3 ubiquitin-protein ligase MGRN1 isoform 1"/>
    <property type="match status" value="1"/>
</dbReference>
<dbReference type="PANTHER" id="PTHR22996">
    <property type="entry name" value="MAHOGUNIN"/>
    <property type="match status" value="1"/>
</dbReference>
<feature type="compositionally biased region" description="Polar residues" evidence="9">
    <location>
        <begin position="362"/>
        <end position="371"/>
    </location>
</feature>
<reference evidence="12" key="1">
    <citation type="submission" date="2025-08" db="UniProtKB">
        <authorList>
            <consortium name="RefSeq"/>
        </authorList>
    </citation>
    <scope>IDENTIFICATION</scope>
</reference>
<evidence type="ECO:0000256" key="2">
    <source>
        <dbReference type="ARBA" id="ARBA00012483"/>
    </source>
</evidence>
<dbReference type="GeneID" id="103514646"/>
<keyword evidence="4" id="KW-0479">Metal-binding</keyword>
<dbReference type="PROSITE" id="PS50089">
    <property type="entry name" value="ZF_RING_2"/>
    <property type="match status" value="1"/>
</dbReference>
<evidence type="ECO:0000256" key="4">
    <source>
        <dbReference type="ARBA" id="ARBA00022723"/>
    </source>
</evidence>
<organism evidence="11 12">
    <name type="scientific">Diaphorina citri</name>
    <name type="common">Asian citrus psyllid</name>
    <dbReference type="NCBI Taxonomy" id="121845"/>
    <lineage>
        <taxon>Eukaryota</taxon>
        <taxon>Metazoa</taxon>
        <taxon>Ecdysozoa</taxon>
        <taxon>Arthropoda</taxon>
        <taxon>Hexapoda</taxon>
        <taxon>Insecta</taxon>
        <taxon>Pterygota</taxon>
        <taxon>Neoptera</taxon>
        <taxon>Paraneoptera</taxon>
        <taxon>Hemiptera</taxon>
        <taxon>Sternorrhyncha</taxon>
        <taxon>Psylloidea</taxon>
        <taxon>Psyllidae</taxon>
        <taxon>Diaphorininae</taxon>
        <taxon>Diaphorina</taxon>
    </lineage>
</organism>
<proteinExistence type="predicted"/>
<dbReference type="AlphaFoldDB" id="A0A3Q0J4D6"/>
<evidence type="ECO:0000256" key="9">
    <source>
        <dbReference type="SAM" id="MobiDB-lite"/>
    </source>
</evidence>
<dbReference type="PANTHER" id="PTHR22996:SF0">
    <property type="entry name" value="RE60872P-RELATED"/>
    <property type="match status" value="1"/>
</dbReference>
<dbReference type="GO" id="GO:0005737">
    <property type="term" value="C:cytoplasm"/>
    <property type="evidence" value="ECO:0007669"/>
    <property type="project" value="TreeGrafter"/>
</dbReference>
<dbReference type="EC" id="2.3.2.27" evidence="2"/>
<gene>
    <name evidence="12" type="primary">LOC103514646</name>
</gene>
<dbReference type="GO" id="GO:0008270">
    <property type="term" value="F:zinc ion binding"/>
    <property type="evidence" value="ECO:0007669"/>
    <property type="project" value="UniProtKB-KW"/>
</dbReference>
<dbReference type="Pfam" id="PF26192">
    <property type="entry name" value="RNF157-like_N"/>
    <property type="match status" value="1"/>
</dbReference>
<comment type="catalytic activity">
    <reaction evidence="1">
        <text>S-ubiquitinyl-[E2 ubiquitin-conjugating enzyme]-L-cysteine + [acceptor protein]-L-lysine = [E2 ubiquitin-conjugating enzyme]-L-cysteine + N(6)-ubiquitinyl-[acceptor protein]-L-lysine.</text>
        <dbReference type="EC" id="2.3.2.27"/>
    </reaction>
</comment>
<evidence type="ECO:0000313" key="12">
    <source>
        <dbReference type="RefSeq" id="XP_026683357.1"/>
    </source>
</evidence>
<evidence type="ECO:0000313" key="11">
    <source>
        <dbReference type="Proteomes" id="UP000079169"/>
    </source>
</evidence>
<dbReference type="SUPFAM" id="SSF57850">
    <property type="entry name" value="RING/U-box"/>
    <property type="match status" value="1"/>
</dbReference>
<dbReference type="InterPro" id="IPR058981">
    <property type="entry name" value="MGRN1/RNF157-like_N"/>
</dbReference>
<evidence type="ECO:0000256" key="7">
    <source>
        <dbReference type="ARBA" id="ARBA00022833"/>
    </source>
</evidence>
<dbReference type="RefSeq" id="XP_026683357.1">
    <property type="nucleotide sequence ID" value="XM_026827556.1"/>
</dbReference>
<evidence type="ECO:0000256" key="1">
    <source>
        <dbReference type="ARBA" id="ARBA00000900"/>
    </source>
</evidence>
<evidence type="ECO:0000256" key="3">
    <source>
        <dbReference type="ARBA" id="ARBA00022679"/>
    </source>
</evidence>
<dbReference type="Gene3D" id="3.30.40.10">
    <property type="entry name" value="Zinc/RING finger domain, C3HC4 (zinc finger)"/>
    <property type="match status" value="1"/>
</dbReference>
<dbReference type="InterPro" id="IPR045194">
    <property type="entry name" value="MGRN1/RNF157-like"/>
</dbReference>
<dbReference type="InterPro" id="IPR001841">
    <property type="entry name" value="Znf_RING"/>
</dbReference>
<keyword evidence="7" id="KW-0862">Zinc</keyword>
<evidence type="ECO:0000256" key="5">
    <source>
        <dbReference type="ARBA" id="ARBA00022771"/>
    </source>
</evidence>
<evidence type="ECO:0000256" key="8">
    <source>
        <dbReference type="PROSITE-ProRule" id="PRU00175"/>
    </source>
</evidence>
<protein>
    <recommendedName>
        <fullName evidence="2">RING-type E3 ubiquitin transferase</fullName>
        <ecNumber evidence="2">2.3.2.27</ecNumber>
    </recommendedName>
</protein>
<evidence type="ECO:0000256" key="6">
    <source>
        <dbReference type="ARBA" id="ARBA00022786"/>
    </source>
</evidence>
<name>A0A3Q0J4D6_DIACI</name>
<dbReference type="InterPro" id="IPR013083">
    <property type="entry name" value="Znf_RING/FYVE/PHD"/>
</dbReference>
<keyword evidence="5 8" id="KW-0863">Zinc-finger</keyword>
<dbReference type="Pfam" id="PF13920">
    <property type="entry name" value="zf-C3HC4_3"/>
    <property type="match status" value="1"/>
</dbReference>
<dbReference type="PaxDb" id="121845-A0A3Q0J4D6"/>
<dbReference type="GO" id="GO:0061630">
    <property type="term" value="F:ubiquitin protein ligase activity"/>
    <property type="evidence" value="ECO:0007669"/>
    <property type="project" value="UniProtKB-EC"/>
</dbReference>
<dbReference type="GO" id="GO:0016567">
    <property type="term" value="P:protein ubiquitination"/>
    <property type="evidence" value="ECO:0007669"/>
    <property type="project" value="TreeGrafter"/>
</dbReference>
<feature type="compositionally biased region" description="Low complexity" evidence="9">
    <location>
        <begin position="410"/>
        <end position="424"/>
    </location>
</feature>
<dbReference type="KEGG" id="dci:103514646"/>
<accession>A0A3Q0J4D6</accession>
<feature type="region of interest" description="Disordered" evidence="9">
    <location>
        <begin position="350"/>
        <end position="430"/>
    </location>
</feature>
<dbReference type="Proteomes" id="UP000079169">
    <property type="component" value="Unplaced"/>
</dbReference>
<dbReference type="SMART" id="SM00184">
    <property type="entry name" value="RING"/>
    <property type="match status" value="1"/>
</dbReference>
<evidence type="ECO:0000259" key="10">
    <source>
        <dbReference type="PROSITE" id="PS50089"/>
    </source>
</evidence>
<feature type="domain" description="RING-type" evidence="10">
    <location>
        <begin position="240"/>
        <end position="279"/>
    </location>
</feature>